<dbReference type="RefSeq" id="WP_188879117.1">
    <property type="nucleotide sequence ID" value="NZ_BMOQ01000006.1"/>
</dbReference>
<reference evidence="2 3" key="1">
    <citation type="journal article" date="2019" name="Int. J. Syst. Evol. Microbiol.">
        <title>The Global Catalogue of Microorganisms (GCM) 10K type strain sequencing project: providing services to taxonomists for standard genome sequencing and annotation.</title>
        <authorList>
            <consortium name="The Broad Institute Genomics Platform"/>
            <consortium name="The Broad Institute Genome Sequencing Center for Infectious Disease"/>
            <person name="Wu L."/>
            <person name="Ma J."/>
        </authorList>
    </citation>
    <scope>NUCLEOTIDE SEQUENCE [LARGE SCALE GENOMIC DNA]</scope>
    <source>
        <strain evidence="2 3">JCM 16331</strain>
    </source>
</reference>
<accession>A0A830GCS1</accession>
<feature type="domain" description="HTH asnC-type" evidence="1">
    <location>
        <begin position="7"/>
        <end position="32"/>
    </location>
</feature>
<evidence type="ECO:0000259" key="1">
    <source>
        <dbReference type="Pfam" id="PF13404"/>
    </source>
</evidence>
<sequence>MVRDSVDEIDREILQTLSEDPRMPYSRIASRLEEAGYEMSAEGVRHRVTDLLDESSILLLTAPQGHDWQVLRVDVTVRGGTAAADAVYERLSELDFWLVCRGFGSIDVHAVATAAGVEDATDLLNTVRGLDDVESVDYFLETDRETDVHKYTVE</sequence>
<evidence type="ECO:0000313" key="2">
    <source>
        <dbReference type="EMBL" id="GGN21039.1"/>
    </source>
</evidence>
<proteinExistence type="predicted"/>
<protein>
    <recommendedName>
        <fullName evidence="1">HTH asnC-type domain-containing protein</fullName>
    </recommendedName>
</protein>
<dbReference type="AlphaFoldDB" id="A0A830GCS1"/>
<organism evidence="2 3">
    <name type="scientific">Halarchaeum nitratireducens</name>
    <dbReference type="NCBI Taxonomy" id="489913"/>
    <lineage>
        <taxon>Archaea</taxon>
        <taxon>Methanobacteriati</taxon>
        <taxon>Methanobacteriota</taxon>
        <taxon>Stenosarchaea group</taxon>
        <taxon>Halobacteria</taxon>
        <taxon>Halobacteriales</taxon>
        <taxon>Halobacteriaceae</taxon>
    </lineage>
</organism>
<dbReference type="InterPro" id="IPR036388">
    <property type="entry name" value="WH-like_DNA-bd_sf"/>
</dbReference>
<dbReference type="Pfam" id="PF13404">
    <property type="entry name" value="HTH_AsnC-type"/>
    <property type="match status" value="1"/>
</dbReference>
<dbReference type="Proteomes" id="UP000608850">
    <property type="component" value="Unassembled WGS sequence"/>
</dbReference>
<name>A0A830GCS1_9EURY</name>
<evidence type="ECO:0000313" key="3">
    <source>
        <dbReference type="Proteomes" id="UP000608850"/>
    </source>
</evidence>
<comment type="caution">
    <text evidence="2">The sequence shown here is derived from an EMBL/GenBank/DDBJ whole genome shotgun (WGS) entry which is preliminary data.</text>
</comment>
<dbReference type="GO" id="GO:0043565">
    <property type="term" value="F:sequence-specific DNA binding"/>
    <property type="evidence" value="ECO:0007669"/>
    <property type="project" value="InterPro"/>
</dbReference>
<gene>
    <name evidence="2" type="ORF">GCM10009021_22870</name>
</gene>
<dbReference type="InterPro" id="IPR000485">
    <property type="entry name" value="AsnC-type_HTH_dom"/>
</dbReference>
<dbReference type="EMBL" id="BMOQ01000006">
    <property type="protein sequence ID" value="GGN21039.1"/>
    <property type="molecule type" value="Genomic_DNA"/>
</dbReference>
<dbReference type="OrthoDB" id="193419at2157"/>
<keyword evidence="3" id="KW-1185">Reference proteome</keyword>
<dbReference type="Gene3D" id="1.10.10.10">
    <property type="entry name" value="Winged helix-like DNA-binding domain superfamily/Winged helix DNA-binding domain"/>
    <property type="match status" value="1"/>
</dbReference>